<feature type="transmembrane region" description="Helical" evidence="2">
    <location>
        <begin position="72"/>
        <end position="90"/>
    </location>
</feature>
<keyword evidence="2" id="KW-1133">Transmembrane helix</keyword>
<name>A0ABM8GWZ3_9MICO</name>
<evidence type="ECO:0000313" key="3">
    <source>
        <dbReference type="EMBL" id="BDZ53023.1"/>
    </source>
</evidence>
<feature type="transmembrane region" description="Helical" evidence="2">
    <location>
        <begin position="37"/>
        <end position="60"/>
    </location>
</feature>
<feature type="transmembrane region" description="Helical" evidence="2">
    <location>
        <begin position="120"/>
        <end position="137"/>
    </location>
</feature>
<evidence type="ECO:0000256" key="2">
    <source>
        <dbReference type="SAM" id="Phobius"/>
    </source>
</evidence>
<protein>
    <recommendedName>
        <fullName evidence="5">DUF4233 domain-containing protein</fullName>
    </recommendedName>
</protein>
<gene>
    <name evidence="3" type="ORF">GCM10025870_00960</name>
</gene>
<feature type="compositionally biased region" description="Low complexity" evidence="1">
    <location>
        <begin position="1"/>
        <end position="12"/>
    </location>
</feature>
<dbReference type="RefSeq" id="WP_234659023.1">
    <property type="nucleotide sequence ID" value="NZ_AP027734.1"/>
</dbReference>
<keyword evidence="2" id="KW-0472">Membrane</keyword>
<dbReference type="InterPro" id="IPR025327">
    <property type="entry name" value="DUF4233"/>
</dbReference>
<organism evidence="3 4">
    <name type="scientific">Agromyces marinus</name>
    <dbReference type="NCBI Taxonomy" id="1389020"/>
    <lineage>
        <taxon>Bacteria</taxon>
        <taxon>Bacillati</taxon>
        <taxon>Actinomycetota</taxon>
        <taxon>Actinomycetes</taxon>
        <taxon>Micrococcales</taxon>
        <taxon>Microbacteriaceae</taxon>
        <taxon>Agromyces</taxon>
    </lineage>
</organism>
<keyword evidence="4" id="KW-1185">Reference proteome</keyword>
<evidence type="ECO:0000313" key="4">
    <source>
        <dbReference type="Proteomes" id="UP001321477"/>
    </source>
</evidence>
<feature type="transmembrane region" description="Helical" evidence="2">
    <location>
        <begin position="97"/>
        <end position="114"/>
    </location>
</feature>
<accession>A0ABM8GWZ3</accession>
<evidence type="ECO:0008006" key="5">
    <source>
        <dbReference type="Google" id="ProtNLM"/>
    </source>
</evidence>
<dbReference type="Proteomes" id="UP001321477">
    <property type="component" value="Chromosome"/>
</dbReference>
<proteinExistence type="predicted"/>
<reference evidence="4" key="1">
    <citation type="journal article" date="2019" name="Int. J. Syst. Evol. Microbiol.">
        <title>The Global Catalogue of Microorganisms (GCM) 10K type strain sequencing project: providing services to taxonomists for standard genome sequencing and annotation.</title>
        <authorList>
            <consortium name="The Broad Institute Genomics Platform"/>
            <consortium name="The Broad Institute Genome Sequencing Center for Infectious Disease"/>
            <person name="Wu L."/>
            <person name="Ma J."/>
        </authorList>
    </citation>
    <scope>NUCLEOTIDE SEQUENCE [LARGE SCALE GENOMIC DNA]</scope>
    <source>
        <strain evidence="4">NBRC 109019</strain>
    </source>
</reference>
<evidence type="ECO:0000256" key="1">
    <source>
        <dbReference type="SAM" id="MobiDB-lite"/>
    </source>
</evidence>
<feature type="region of interest" description="Disordered" evidence="1">
    <location>
        <begin position="1"/>
        <end position="31"/>
    </location>
</feature>
<dbReference type="Pfam" id="PF14017">
    <property type="entry name" value="DUF4233"/>
    <property type="match status" value="1"/>
</dbReference>
<dbReference type="EMBL" id="AP027734">
    <property type="protein sequence ID" value="BDZ53023.1"/>
    <property type="molecule type" value="Genomic_DNA"/>
</dbReference>
<sequence>MTDAPMPDGPDAGDAREAEADAAPVSRHRRPRSTRESLGSIVLTFEIIVVFLAALVIWGLSREDGTVFGLPTWAPLAAGGVVILALIVTIPLLRFEWAFVLGWAVQVLLLASGLLNPAMFVVAALFGGMWAYCMIVGGRIDRDRAAAAGPTEPGKESA</sequence>
<keyword evidence="2" id="KW-0812">Transmembrane</keyword>